<sequence>MLERIDDTPYVFPSIGYNQRRRSKVTFSYNWSSSARKNGRYRGQSDGRIGIPRKCNYGWDIELLTSHVAQGRRSYVNKWWDEAMMEELDEVKGNLDDNDTSAYT</sequence>
<protein>
    <submittedName>
        <fullName evidence="1">Uncharacterized protein</fullName>
    </submittedName>
</protein>
<dbReference type="EMBL" id="CACVBM020001373">
    <property type="protein sequence ID" value="CAA7047436.1"/>
    <property type="molecule type" value="Genomic_DNA"/>
</dbReference>
<name>A0A6D2JTQ3_9BRAS</name>
<dbReference type="Proteomes" id="UP000467841">
    <property type="component" value="Unassembled WGS sequence"/>
</dbReference>
<dbReference type="AlphaFoldDB" id="A0A6D2JTQ3"/>
<reference evidence="1" key="1">
    <citation type="submission" date="2020-01" db="EMBL/GenBank/DDBJ databases">
        <authorList>
            <person name="Mishra B."/>
        </authorList>
    </citation>
    <scope>NUCLEOTIDE SEQUENCE [LARGE SCALE GENOMIC DNA]</scope>
</reference>
<proteinExistence type="predicted"/>
<accession>A0A6D2JTQ3</accession>
<keyword evidence="2" id="KW-1185">Reference proteome</keyword>
<evidence type="ECO:0000313" key="2">
    <source>
        <dbReference type="Proteomes" id="UP000467841"/>
    </source>
</evidence>
<comment type="caution">
    <text evidence="1">The sequence shown here is derived from an EMBL/GenBank/DDBJ whole genome shotgun (WGS) entry which is preliminary data.</text>
</comment>
<evidence type="ECO:0000313" key="1">
    <source>
        <dbReference type="EMBL" id="CAA7047436.1"/>
    </source>
</evidence>
<organism evidence="1 2">
    <name type="scientific">Microthlaspi erraticum</name>
    <dbReference type="NCBI Taxonomy" id="1685480"/>
    <lineage>
        <taxon>Eukaryota</taxon>
        <taxon>Viridiplantae</taxon>
        <taxon>Streptophyta</taxon>
        <taxon>Embryophyta</taxon>
        <taxon>Tracheophyta</taxon>
        <taxon>Spermatophyta</taxon>
        <taxon>Magnoliopsida</taxon>
        <taxon>eudicotyledons</taxon>
        <taxon>Gunneridae</taxon>
        <taxon>Pentapetalae</taxon>
        <taxon>rosids</taxon>
        <taxon>malvids</taxon>
        <taxon>Brassicales</taxon>
        <taxon>Brassicaceae</taxon>
        <taxon>Coluteocarpeae</taxon>
        <taxon>Microthlaspi</taxon>
    </lineage>
</organism>
<gene>
    <name evidence="1" type="ORF">MERR_LOCUS34671</name>
</gene>